<dbReference type="EMBL" id="UYJE01001619">
    <property type="protein sequence ID" value="VDI03738.1"/>
    <property type="molecule type" value="Genomic_DNA"/>
</dbReference>
<dbReference type="GO" id="GO:0003676">
    <property type="term" value="F:nucleic acid binding"/>
    <property type="evidence" value="ECO:0007669"/>
    <property type="project" value="InterPro"/>
</dbReference>
<dbReference type="AlphaFoldDB" id="A0A8B6CGJ7"/>
<proteinExistence type="predicted"/>
<dbReference type="Proteomes" id="UP000596742">
    <property type="component" value="Unassembled WGS sequence"/>
</dbReference>
<protein>
    <submittedName>
        <fullName evidence="1">Splicing factor, arginine/serine-rich 4/5/6</fullName>
    </submittedName>
</protein>
<organism evidence="1 2">
    <name type="scientific">Mytilus galloprovincialis</name>
    <name type="common">Mediterranean mussel</name>
    <dbReference type="NCBI Taxonomy" id="29158"/>
    <lineage>
        <taxon>Eukaryota</taxon>
        <taxon>Metazoa</taxon>
        <taxon>Spiralia</taxon>
        <taxon>Lophotrochozoa</taxon>
        <taxon>Mollusca</taxon>
        <taxon>Bivalvia</taxon>
        <taxon>Autobranchia</taxon>
        <taxon>Pteriomorphia</taxon>
        <taxon>Mytilida</taxon>
        <taxon>Mytiloidea</taxon>
        <taxon>Mytilidae</taxon>
        <taxon>Mytilinae</taxon>
        <taxon>Mytilus</taxon>
    </lineage>
</organism>
<accession>A0A8B6CGJ7</accession>
<name>A0A8B6CGJ7_MYTGA</name>
<keyword evidence="2" id="KW-1185">Reference proteome</keyword>
<evidence type="ECO:0000313" key="2">
    <source>
        <dbReference type="Proteomes" id="UP000596742"/>
    </source>
</evidence>
<dbReference type="OrthoDB" id="5970at2759"/>
<sequence>MAIFDSSRGGYRVFVGDLGSRVGKYELERELEKFGPILDVWVASWFHHQVDPLSSTVSALSTKGAPPELIRLSQEPASSFTAQPEASSACFPTFPTKLLLTGPVSPRDPRLSTMFAKQSLYSLPPLGNTMSSNFSLGCLLPIPGTWQTFSHGLLPVLFPMALLALQE</sequence>
<comment type="caution">
    <text evidence="1">The sequence shown here is derived from an EMBL/GenBank/DDBJ whole genome shotgun (WGS) entry which is preliminary data.</text>
</comment>
<evidence type="ECO:0000313" key="1">
    <source>
        <dbReference type="EMBL" id="VDI03738.1"/>
    </source>
</evidence>
<gene>
    <name evidence="1" type="ORF">MGAL_10B009781</name>
</gene>
<reference evidence="1" key="1">
    <citation type="submission" date="2018-11" db="EMBL/GenBank/DDBJ databases">
        <authorList>
            <person name="Alioto T."/>
            <person name="Alioto T."/>
        </authorList>
    </citation>
    <scope>NUCLEOTIDE SEQUENCE</scope>
</reference>
<dbReference type="SUPFAM" id="SSF54928">
    <property type="entry name" value="RNA-binding domain, RBD"/>
    <property type="match status" value="1"/>
</dbReference>
<dbReference type="InterPro" id="IPR035979">
    <property type="entry name" value="RBD_domain_sf"/>
</dbReference>